<dbReference type="EMBL" id="CP034235">
    <property type="protein sequence ID" value="QGR00281.1"/>
    <property type="molecule type" value="Genomic_DNA"/>
</dbReference>
<dbReference type="AlphaFoldDB" id="A0A6B8RUN6"/>
<dbReference type="Proteomes" id="UP000426246">
    <property type="component" value="Chromosome"/>
</dbReference>
<dbReference type="InterPro" id="IPR000515">
    <property type="entry name" value="MetI-like"/>
</dbReference>
<dbReference type="KEGG" id="ppsc:EHS13_28305"/>
<name>A0A6B8RUN6_9BACL</name>
<sequence length="283" mass="32364">MTVPFFVLVLIFSYVPLWGWSIAFFDYSPGVSLFESKFAGFKYFIELFAGDSQFLMVMRNTLVLSFLNLLTTPLPIILAIMIVEVKIGWLRRFIQTISSFPYFVSWIIVYSMFFTFLSVDDGLINQLFFTNRPIDILGDPDWTWALQTFASLWKSMGWTAIIYIAAISNLDQELYHAAQVDGAGRLKQIWHITIPGVMPTFIVILLLTIGNLVSTGFEQYYVFHNPLIHDVIEVLDTYTYRLGLVQLDFSFSTAVGIFKTVVSVLLLFSVNLFSKKVLGRSII</sequence>
<dbReference type="PANTHER" id="PTHR43496">
    <property type="entry name" value="PROTEIN LPLB"/>
    <property type="match status" value="1"/>
</dbReference>
<feature type="transmembrane region" description="Helical" evidence="6">
    <location>
        <begin position="5"/>
        <end position="25"/>
    </location>
</feature>
<comment type="subcellular location">
    <subcellularLocation>
        <location evidence="6">Cell membrane</location>
        <topology evidence="6">Multi-pass membrane protein</topology>
    </subcellularLocation>
    <subcellularLocation>
        <location evidence="1">Membrane</location>
        <topology evidence="1">Multi-pass membrane protein</topology>
    </subcellularLocation>
</comment>
<dbReference type="SUPFAM" id="SSF161098">
    <property type="entry name" value="MetI-like"/>
    <property type="match status" value="1"/>
</dbReference>
<keyword evidence="2 6" id="KW-0813">Transport</keyword>
<keyword evidence="9" id="KW-1185">Reference proteome</keyword>
<feature type="domain" description="ABC transmembrane type-1" evidence="7">
    <location>
        <begin position="57"/>
        <end position="270"/>
    </location>
</feature>
<organism evidence="8 9">
    <name type="scientific">Paenibacillus psychroresistens</name>
    <dbReference type="NCBI Taxonomy" id="1778678"/>
    <lineage>
        <taxon>Bacteria</taxon>
        <taxon>Bacillati</taxon>
        <taxon>Bacillota</taxon>
        <taxon>Bacilli</taxon>
        <taxon>Bacillales</taxon>
        <taxon>Paenibacillaceae</taxon>
        <taxon>Paenibacillus</taxon>
    </lineage>
</organism>
<keyword evidence="3 6" id="KW-0812">Transmembrane</keyword>
<feature type="transmembrane region" description="Helical" evidence="6">
    <location>
        <begin position="189"/>
        <end position="213"/>
    </location>
</feature>
<evidence type="ECO:0000313" key="9">
    <source>
        <dbReference type="Proteomes" id="UP000426246"/>
    </source>
</evidence>
<evidence type="ECO:0000256" key="1">
    <source>
        <dbReference type="ARBA" id="ARBA00004141"/>
    </source>
</evidence>
<dbReference type="PROSITE" id="PS50928">
    <property type="entry name" value="ABC_TM1"/>
    <property type="match status" value="1"/>
</dbReference>
<feature type="transmembrane region" description="Helical" evidence="6">
    <location>
        <begin position="144"/>
        <end position="168"/>
    </location>
</feature>
<evidence type="ECO:0000256" key="2">
    <source>
        <dbReference type="ARBA" id="ARBA00022448"/>
    </source>
</evidence>
<dbReference type="GO" id="GO:0005886">
    <property type="term" value="C:plasma membrane"/>
    <property type="evidence" value="ECO:0007669"/>
    <property type="project" value="UniProtKB-SubCell"/>
</dbReference>
<dbReference type="Gene3D" id="1.10.3720.10">
    <property type="entry name" value="MetI-like"/>
    <property type="match status" value="1"/>
</dbReference>
<dbReference type="PANTHER" id="PTHR43496:SF1">
    <property type="entry name" value="POLYGALACTURONAN_RHAMNOGALACTURONAN TRANSPORT SYSTEM PERMEASE PROTEIN YTEP"/>
    <property type="match status" value="1"/>
</dbReference>
<accession>A0A6B8RUN6</accession>
<feature type="transmembrane region" description="Helical" evidence="6">
    <location>
        <begin position="249"/>
        <end position="273"/>
    </location>
</feature>
<dbReference type="CDD" id="cd06261">
    <property type="entry name" value="TM_PBP2"/>
    <property type="match status" value="1"/>
</dbReference>
<feature type="transmembrane region" description="Helical" evidence="6">
    <location>
        <begin position="103"/>
        <end position="124"/>
    </location>
</feature>
<evidence type="ECO:0000259" key="7">
    <source>
        <dbReference type="PROSITE" id="PS50928"/>
    </source>
</evidence>
<dbReference type="GO" id="GO:0055085">
    <property type="term" value="P:transmembrane transport"/>
    <property type="evidence" value="ECO:0007669"/>
    <property type="project" value="InterPro"/>
</dbReference>
<feature type="transmembrane region" description="Helical" evidence="6">
    <location>
        <begin position="62"/>
        <end position="83"/>
    </location>
</feature>
<protein>
    <submittedName>
        <fullName evidence="8">Sugar ABC transporter permease</fullName>
    </submittedName>
</protein>
<comment type="similarity">
    <text evidence="6">Belongs to the binding-protein-dependent transport system permease family.</text>
</comment>
<keyword evidence="5 6" id="KW-0472">Membrane</keyword>
<reference evidence="9" key="1">
    <citation type="submission" date="2018-11" db="EMBL/GenBank/DDBJ databases">
        <title>Complete genome sequence of Paenibacillus sp. ML311-T8.</title>
        <authorList>
            <person name="Nam Y.-D."/>
            <person name="Kang J."/>
            <person name="Chung W.-H."/>
            <person name="Park Y.S."/>
        </authorList>
    </citation>
    <scope>NUCLEOTIDE SEQUENCE [LARGE SCALE GENOMIC DNA]</scope>
    <source>
        <strain evidence="9">ML311-T8</strain>
    </source>
</reference>
<evidence type="ECO:0000256" key="6">
    <source>
        <dbReference type="RuleBase" id="RU363032"/>
    </source>
</evidence>
<keyword evidence="4 6" id="KW-1133">Transmembrane helix</keyword>
<dbReference type="OrthoDB" id="9785836at2"/>
<dbReference type="Pfam" id="PF00528">
    <property type="entry name" value="BPD_transp_1"/>
    <property type="match status" value="1"/>
</dbReference>
<evidence type="ECO:0000256" key="3">
    <source>
        <dbReference type="ARBA" id="ARBA00022692"/>
    </source>
</evidence>
<gene>
    <name evidence="8" type="ORF">EHS13_28305</name>
</gene>
<proteinExistence type="inferred from homology"/>
<evidence type="ECO:0000256" key="5">
    <source>
        <dbReference type="ARBA" id="ARBA00023136"/>
    </source>
</evidence>
<evidence type="ECO:0000313" key="8">
    <source>
        <dbReference type="EMBL" id="QGR00281.1"/>
    </source>
</evidence>
<evidence type="ECO:0000256" key="4">
    <source>
        <dbReference type="ARBA" id="ARBA00022989"/>
    </source>
</evidence>
<dbReference type="InterPro" id="IPR035906">
    <property type="entry name" value="MetI-like_sf"/>
</dbReference>